<dbReference type="EMBL" id="MT143870">
    <property type="protein sequence ID" value="QJB04048.1"/>
    <property type="molecule type" value="Genomic_DNA"/>
</dbReference>
<dbReference type="AlphaFoldDB" id="A0A6M3LS44"/>
<organism evidence="2">
    <name type="scientific">viral metagenome</name>
    <dbReference type="NCBI Taxonomy" id="1070528"/>
    <lineage>
        <taxon>unclassified sequences</taxon>
        <taxon>metagenomes</taxon>
        <taxon>organismal metagenomes</taxon>
    </lineage>
</organism>
<protein>
    <submittedName>
        <fullName evidence="2">Uncharacterized protein</fullName>
    </submittedName>
</protein>
<accession>A0A6M3LS44</accession>
<dbReference type="EMBL" id="MT143560">
    <property type="protein sequence ID" value="QJA98196.1"/>
    <property type="molecule type" value="Genomic_DNA"/>
</dbReference>
<feature type="region of interest" description="Disordered" evidence="1">
    <location>
        <begin position="56"/>
        <end position="94"/>
    </location>
</feature>
<gene>
    <name evidence="2" type="ORF">MM171A02154_0008</name>
    <name evidence="3" type="ORF">MM171B00501_0009</name>
</gene>
<proteinExistence type="predicted"/>
<evidence type="ECO:0000313" key="2">
    <source>
        <dbReference type="EMBL" id="QJA98196.1"/>
    </source>
</evidence>
<reference evidence="2" key="1">
    <citation type="submission" date="2020-03" db="EMBL/GenBank/DDBJ databases">
        <title>The deep terrestrial virosphere.</title>
        <authorList>
            <person name="Holmfeldt K."/>
            <person name="Nilsson E."/>
            <person name="Simone D."/>
            <person name="Lopez-Fernandez M."/>
            <person name="Wu X."/>
            <person name="de Brujin I."/>
            <person name="Lundin D."/>
            <person name="Andersson A."/>
            <person name="Bertilsson S."/>
            <person name="Dopson M."/>
        </authorList>
    </citation>
    <scope>NUCLEOTIDE SEQUENCE</scope>
    <source>
        <strain evidence="2">MM171A02154</strain>
        <strain evidence="3">MM171B00501</strain>
    </source>
</reference>
<evidence type="ECO:0000256" key="1">
    <source>
        <dbReference type="SAM" id="MobiDB-lite"/>
    </source>
</evidence>
<name>A0A6M3LS44_9ZZZZ</name>
<dbReference type="CDD" id="cd20335">
    <property type="entry name" value="BRcat_RBR"/>
    <property type="match status" value="1"/>
</dbReference>
<sequence length="328" mass="36317">MTVRDAPNPLVHRVEMNPGNEVRKAKTRLDEIFDEREERAAKRFSAAELEKMALESENEAARLRGEPPKYKYHGGEEVSDDEKEKKKQDEAEQRERLMASATALINSGLDPKQVGQMLLGLTPTPAGGGYPPAVQGMGFEEVLKIVTLIVGKRETDEIKGLMNSLDKRIDELAKGGGAAKIETQRQLTPMDYAKQQVEYISALEELGIIRKPEARTAQGESLDVVKEQNRHKEKMEEISGDKDYKEKLVNIATELPERIGRGIAGQFTEEETGGGMGSSVSSSLEYKTCTEEGCGFKIQIPPNAGNEIECPKCGAVYTRDKKMESNVE</sequence>
<evidence type="ECO:0000313" key="3">
    <source>
        <dbReference type="EMBL" id="QJB04048.1"/>
    </source>
</evidence>